<dbReference type="Proteomes" id="UP001549119">
    <property type="component" value="Unassembled WGS sequence"/>
</dbReference>
<evidence type="ECO:0000313" key="2">
    <source>
        <dbReference type="EMBL" id="MET3863636.1"/>
    </source>
</evidence>
<evidence type="ECO:0008006" key="4">
    <source>
        <dbReference type="Google" id="ProtNLM"/>
    </source>
</evidence>
<dbReference type="RefSeq" id="WP_012317657.1">
    <property type="nucleotide sequence ID" value="NZ_BJXP01000011.1"/>
</dbReference>
<dbReference type="GeneID" id="6136664"/>
<dbReference type="EMBL" id="JBEPNW010000002">
    <property type="protein sequence ID" value="MET3863636.1"/>
    <property type="molecule type" value="Genomic_DNA"/>
</dbReference>
<name>A0ABV2NAW5_9HYPH</name>
<evidence type="ECO:0000256" key="1">
    <source>
        <dbReference type="SAM" id="SignalP"/>
    </source>
</evidence>
<sequence length="101" mass="10171">MRSRSPLAPIAALVLLALPLGLAPRNARAQGTDSVIACETLIAARRIDAASGSGGPAPSEAGCRRIPRGAIGTVEQRALIGGAPYECLTVSGGGPCLWIVP</sequence>
<feature type="signal peptide" evidence="1">
    <location>
        <begin position="1"/>
        <end position="29"/>
    </location>
</feature>
<proteinExistence type="predicted"/>
<organism evidence="2 3">
    <name type="scientific">Methylobacterium radiotolerans</name>
    <dbReference type="NCBI Taxonomy" id="31998"/>
    <lineage>
        <taxon>Bacteria</taxon>
        <taxon>Pseudomonadati</taxon>
        <taxon>Pseudomonadota</taxon>
        <taxon>Alphaproteobacteria</taxon>
        <taxon>Hyphomicrobiales</taxon>
        <taxon>Methylobacteriaceae</taxon>
        <taxon>Methylobacterium</taxon>
    </lineage>
</organism>
<accession>A0ABV2NAW5</accession>
<comment type="caution">
    <text evidence="2">The sequence shown here is derived from an EMBL/GenBank/DDBJ whole genome shotgun (WGS) entry which is preliminary data.</text>
</comment>
<feature type="chain" id="PRO_5045060092" description="Secreted protein" evidence="1">
    <location>
        <begin position="30"/>
        <end position="101"/>
    </location>
</feature>
<gene>
    <name evidence="2" type="ORF">ABIC20_000945</name>
</gene>
<reference evidence="2 3" key="1">
    <citation type="submission" date="2024-06" db="EMBL/GenBank/DDBJ databases">
        <title>Genomics of switchgrass bacterial isolates.</title>
        <authorList>
            <person name="Shade A."/>
        </authorList>
    </citation>
    <scope>NUCLEOTIDE SEQUENCE [LARGE SCALE GENOMIC DNA]</scope>
    <source>
        <strain evidence="2 3">PvP084</strain>
    </source>
</reference>
<protein>
    <recommendedName>
        <fullName evidence="4">Secreted protein</fullName>
    </recommendedName>
</protein>
<evidence type="ECO:0000313" key="3">
    <source>
        <dbReference type="Proteomes" id="UP001549119"/>
    </source>
</evidence>
<keyword evidence="3" id="KW-1185">Reference proteome</keyword>
<keyword evidence="1" id="KW-0732">Signal</keyword>